<feature type="chain" id="PRO_5011765323" description="DUF4136 domain-containing protein" evidence="1">
    <location>
        <begin position="26"/>
        <end position="177"/>
    </location>
</feature>
<gene>
    <name evidence="3" type="ORF">SAMN05421540_103206</name>
</gene>
<keyword evidence="1" id="KW-0732">Signal</keyword>
<dbReference type="STRING" id="908615.SAMN05421540_103206"/>
<feature type="domain" description="DUF4136" evidence="2">
    <location>
        <begin position="24"/>
        <end position="171"/>
    </location>
</feature>
<reference evidence="3 4" key="1">
    <citation type="submission" date="2016-10" db="EMBL/GenBank/DDBJ databases">
        <authorList>
            <person name="de Groot N.N."/>
        </authorList>
    </citation>
    <scope>NUCLEOTIDE SEQUENCE [LARGE SCALE GENOMIC DNA]</scope>
    <source>
        <strain evidence="3 4">DSM 23581</strain>
    </source>
</reference>
<name>A0A1H3YNN5_9FLAO</name>
<dbReference type="EMBL" id="FNQF01000003">
    <property type="protein sequence ID" value="SEA13130.1"/>
    <property type="molecule type" value="Genomic_DNA"/>
</dbReference>
<dbReference type="PROSITE" id="PS51257">
    <property type="entry name" value="PROKAR_LIPOPROTEIN"/>
    <property type="match status" value="1"/>
</dbReference>
<dbReference type="Gene3D" id="3.30.160.670">
    <property type="match status" value="1"/>
</dbReference>
<dbReference type="Pfam" id="PF13590">
    <property type="entry name" value="DUF4136"/>
    <property type="match status" value="1"/>
</dbReference>
<evidence type="ECO:0000313" key="4">
    <source>
        <dbReference type="Proteomes" id="UP000198820"/>
    </source>
</evidence>
<keyword evidence="4" id="KW-1185">Reference proteome</keyword>
<dbReference type="Proteomes" id="UP000198820">
    <property type="component" value="Unassembled WGS sequence"/>
</dbReference>
<feature type="signal peptide" evidence="1">
    <location>
        <begin position="1"/>
        <end position="25"/>
    </location>
</feature>
<evidence type="ECO:0000313" key="3">
    <source>
        <dbReference type="EMBL" id="SEA13130.1"/>
    </source>
</evidence>
<dbReference type="RefSeq" id="WP_093240816.1">
    <property type="nucleotide sequence ID" value="NZ_FNQF01000003.1"/>
</dbReference>
<proteinExistence type="predicted"/>
<organism evidence="3 4">
    <name type="scientific">Psychroflexus halocasei</name>
    <dbReference type="NCBI Taxonomy" id="908615"/>
    <lineage>
        <taxon>Bacteria</taxon>
        <taxon>Pseudomonadati</taxon>
        <taxon>Bacteroidota</taxon>
        <taxon>Flavobacteriia</taxon>
        <taxon>Flavobacteriales</taxon>
        <taxon>Flavobacteriaceae</taxon>
        <taxon>Psychroflexus</taxon>
    </lineage>
</organism>
<accession>A0A1H3YNN5</accession>
<protein>
    <recommendedName>
        <fullName evidence="2">DUF4136 domain-containing protein</fullName>
    </recommendedName>
</protein>
<evidence type="ECO:0000259" key="2">
    <source>
        <dbReference type="Pfam" id="PF13590"/>
    </source>
</evidence>
<dbReference type="InterPro" id="IPR025411">
    <property type="entry name" value="DUF4136"/>
</dbReference>
<sequence>MKALKLLSLFTFIAILSSCSSVKVATDYDKEADFDKYNTFAFYKPGIDEAKISDLDKKRVLRAIDLELRAKGFTKSENPDFLISFFTESREEINVYQNNYGYTWGWSPYYYGHQNTITSSTEGTLYIDVIDRETNQLIWQGMGKGYLETDSNKKTERISEIVHEIIAQYPPQEEDKK</sequence>
<evidence type="ECO:0000256" key="1">
    <source>
        <dbReference type="SAM" id="SignalP"/>
    </source>
</evidence>
<dbReference type="AlphaFoldDB" id="A0A1H3YNN5"/>